<name>A0A075TT50_9ABAC</name>
<evidence type="ECO:0000313" key="1">
    <source>
        <dbReference type="EMBL" id="AIG63159.1"/>
    </source>
</evidence>
<sequence>MFENAIIELYNCIANNNYEEFANHRMVTYFRELATIDFDDFIKFNRLIVLLCKFNRYEWFKNCLVTMFEVPEELQLHADICDIRKECLFIAAYNKNMMFIVHLISHWEFMYDTVQYNDKDIQSFLIEALKDTYEFMLREDILLVNELWCLKQVCTFKKDIADHSPLLLDDDSRILRIQKLATICKVLKEKFTQYNSLSKICDYTLSDKESFYRYRLFYYELIVATSCHICLCTDMEPVGNVNEIVEKIHTDFKNALKDYLTHFDANCIEAMEEYYMKRYKDYKYVLSFIAVLNQAIDKMIVYYESVKL</sequence>
<evidence type="ECO:0000313" key="8">
    <source>
        <dbReference type="EMBL" id="AMN16220.1"/>
    </source>
</evidence>
<proteinExistence type="predicted"/>
<reference evidence="2" key="2">
    <citation type="journal article" date="2016" name="Genome Announc.">
        <title>Complete Genome Sequences of Seven Helicoverpa armigera SNPV-AC53-Derived Strains.</title>
        <authorList>
            <person name="Noune C."/>
            <person name="Hauxwell C."/>
        </authorList>
    </citation>
    <scope>NUCLEOTIDE SEQUENCE</scope>
    <source>
        <strain evidence="2">AC53C3</strain>
        <strain evidence="3">AC53C5</strain>
        <strain evidence="4">AC53C6</strain>
        <strain evidence="5">AC53C9</strain>
        <strain evidence="6">AC53T2</strain>
        <strain evidence="9">AC53T5</strain>
    </source>
</reference>
<evidence type="ECO:0000313" key="7">
    <source>
        <dbReference type="EMBL" id="AMN16082.1"/>
    </source>
</evidence>
<dbReference type="EMBL" id="KU738899">
    <property type="protein sequence ID" value="AMN15668.1"/>
    <property type="molecule type" value="Genomic_DNA"/>
</dbReference>
<evidence type="ECO:0000313" key="9">
    <source>
        <dbReference type="EMBL" id="AMN16358.1"/>
    </source>
</evidence>
<protein>
    <submittedName>
        <fullName evidence="1">ORF118</fullName>
    </submittedName>
</protein>
<evidence type="ECO:0000313" key="4">
    <source>
        <dbReference type="EMBL" id="AMN15668.1"/>
    </source>
</evidence>
<accession>A0A075TT50</accession>
<evidence type="ECO:0000313" key="2">
    <source>
        <dbReference type="EMBL" id="AMN15392.1"/>
    </source>
</evidence>
<reference evidence="1" key="3">
    <citation type="submission" date="2016-08" db="EMBL/GenBank/DDBJ databases">
        <authorList>
            <person name="Seilhamer J.J."/>
        </authorList>
    </citation>
    <scope>NUCLEOTIDE SEQUENCE</scope>
    <source>
        <strain evidence="1">AC53</strain>
        <strain evidence="7">AC53T4.1</strain>
        <strain evidence="8">AC53T4.2</strain>
    </source>
</reference>
<dbReference type="EMBL" id="KU738897">
    <property type="protein sequence ID" value="AMN15392.1"/>
    <property type="molecule type" value="Genomic_DNA"/>
</dbReference>
<dbReference type="EMBL" id="KU738901">
    <property type="protein sequence ID" value="AMN15944.1"/>
    <property type="molecule type" value="Genomic_DNA"/>
</dbReference>
<dbReference type="EMBL" id="KJ909666">
    <property type="protein sequence ID" value="AIG63159.1"/>
    <property type="molecule type" value="Genomic_DNA"/>
</dbReference>
<dbReference type="EMBL" id="KU738904">
    <property type="protein sequence ID" value="AMN16358.1"/>
    <property type="molecule type" value="Genomic_DNA"/>
</dbReference>
<dbReference type="EMBL" id="KU738903">
    <property type="protein sequence ID" value="AMN16220.1"/>
    <property type="molecule type" value="Genomic_DNA"/>
</dbReference>
<dbReference type="EMBL" id="KU738898">
    <property type="protein sequence ID" value="AMN15530.1"/>
    <property type="molecule type" value="Genomic_DNA"/>
</dbReference>
<reference evidence="1" key="1">
    <citation type="journal article" date="2015" name="Genome Announc.">
        <title>Complete Genome Sequences of Helicoverpa armigera Single Nucleopolyhedrovirus Strains AC53 and H25EA1 from Australia.</title>
        <authorList>
            <person name="Noune C."/>
            <person name="Hauxwell C."/>
        </authorList>
    </citation>
    <scope>NUCLEOTIDE SEQUENCE</scope>
    <source>
        <strain evidence="1">AC53</strain>
    </source>
</reference>
<organism evidence="1">
    <name type="scientific">Helicoverpa SNPV AC53</name>
    <dbReference type="NCBI Taxonomy" id="1569367"/>
    <lineage>
        <taxon>Viruses</taxon>
        <taxon>Viruses incertae sedis</taxon>
        <taxon>Naldaviricetes</taxon>
        <taxon>Lefavirales</taxon>
        <taxon>Baculoviridae</taxon>
        <taxon>Alphabaculovirus</taxon>
        <taxon>Alphabaculovirus helarmigerae</taxon>
    </lineage>
</organism>
<dbReference type="EMBL" id="KU738902">
    <property type="protein sequence ID" value="AMN16082.1"/>
    <property type="molecule type" value="Genomic_DNA"/>
</dbReference>
<dbReference type="EMBL" id="KU738900">
    <property type="protein sequence ID" value="AMN15806.1"/>
    <property type="molecule type" value="Genomic_DNA"/>
</dbReference>
<evidence type="ECO:0000313" key="5">
    <source>
        <dbReference type="EMBL" id="AMN15806.1"/>
    </source>
</evidence>
<evidence type="ECO:0000313" key="3">
    <source>
        <dbReference type="EMBL" id="AMN15530.1"/>
    </source>
</evidence>
<gene>
    <name evidence="1" type="ORF">HaSNPV-AC53_118</name>
</gene>
<evidence type="ECO:0000313" key="6">
    <source>
        <dbReference type="EMBL" id="AMN15944.1"/>
    </source>
</evidence>